<reference evidence="3" key="1">
    <citation type="journal article" date="2019" name="Int. J. Syst. Evol. Microbiol.">
        <title>The Global Catalogue of Microorganisms (GCM) 10K type strain sequencing project: providing services to taxonomists for standard genome sequencing and annotation.</title>
        <authorList>
            <consortium name="The Broad Institute Genomics Platform"/>
            <consortium name="The Broad Institute Genome Sequencing Center for Infectious Disease"/>
            <person name="Wu L."/>
            <person name="Ma J."/>
        </authorList>
    </citation>
    <scope>NUCLEOTIDE SEQUENCE [LARGE SCALE GENOMIC DNA]</scope>
    <source>
        <strain evidence="3">JCM 8201</strain>
    </source>
</reference>
<keyword evidence="1" id="KW-0812">Transmembrane</keyword>
<feature type="transmembrane region" description="Helical" evidence="1">
    <location>
        <begin position="100"/>
        <end position="118"/>
    </location>
</feature>
<keyword evidence="1" id="KW-1133">Transmembrane helix</keyword>
<feature type="transmembrane region" description="Helical" evidence="1">
    <location>
        <begin position="338"/>
        <end position="366"/>
    </location>
</feature>
<dbReference type="RefSeq" id="WP_344453763.1">
    <property type="nucleotide sequence ID" value="NZ_BAAATZ010000025.1"/>
</dbReference>
<keyword evidence="3" id="KW-1185">Reference proteome</keyword>
<dbReference type="EMBL" id="BAAATZ010000025">
    <property type="protein sequence ID" value="GAA2733090.1"/>
    <property type="molecule type" value="Genomic_DNA"/>
</dbReference>
<evidence type="ECO:0008006" key="4">
    <source>
        <dbReference type="Google" id="ProtNLM"/>
    </source>
</evidence>
<evidence type="ECO:0000256" key="1">
    <source>
        <dbReference type="SAM" id="Phobius"/>
    </source>
</evidence>
<gene>
    <name evidence="2" type="ORF">GCM10010439_52220</name>
</gene>
<comment type="caution">
    <text evidence="2">The sequence shown here is derived from an EMBL/GenBank/DDBJ whole genome shotgun (WGS) entry which is preliminary data.</text>
</comment>
<feature type="transmembrane region" description="Helical" evidence="1">
    <location>
        <begin position="231"/>
        <end position="248"/>
    </location>
</feature>
<feature type="transmembrane region" description="Helical" evidence="1">
    <location>
        <begin position="426"/>
        <end position="447"/>
    </location>
</feature>
<proteinExistence type="predicted"/>
<accession>A0ABP6GXI0</accession>
<keyword evidence="1" id="KW-0472">Membrane</keyword>
<protein>
    <recommendedName>
        <fullName evidence="4">Integral membrane protein</fullName>
    </recommendedName>
</protein>
<feature type="transmembrane region" description="Helical" evidence="1">
    <location>
        <begin position="184"/>
        <end position="204"/>
    </location>
</feature>
<sequence>MTRVLIRPGTTVDRDFTELADEMKELLAGAVDALEVAAGLEAKGMSDKTARRYGDPDVFALAARLYERTVRRPAFTGPAANPWRSQEPTWRRGGRHVLRGLLFGLPGMGYVAAAPLLGGPSTGLVLTLALVACWPLGQGLAALACSRPVPAAARRVLRHGVLAGTAAMVPVCAALGALLGTGPAVVALACAQSLYLLAATAALVTGGEVWLLLVLLPGLSVSFAGPPWQLVLVGWAVTGTGVLVLAYERTRGGTATGMSWPSLRMALPYALFGLLVGGLLTFTLIAAYTGYGTPPAATSAAMVALSLAMGPAEWVLYDFRARGHELLQETRSLREFALHVRVTLLELVVRFLAVLAVLLGLALQAAGTSPGLTQVAACSLLTGGALFVALMLQSCGRMAVPLTCCGTVLTAETAVLVLAAPPPSAVQLYGAAALFTVLLAYAVAVLGRATAHR</sequence>
<evidence type="ECO:0000313" key="3">
    <source>
        <dbReference type="Proteomes" id="UP001501842"/>
    </source>
</evidence>
<feature type="transmembrane region" description="Helical" evidence="1">
    <location>
        <begin position="399"/>
        <end position="420"/>
    </location>
</feature>
<dbReference type="Proteomes" id="UP001501842">
    <property type="component" value="Unassembled WGS sequence"/>
</dbReference>
<feature type="transmembrane region" description="Helical" evidence="1">
    <location>
        <begin position="269"/>
        <end position="291"/>
    </location>
</feature>
<evidence type="ECO:0000313" key="2">
    <source>
        <dbReference type="EMBL" id="GAA2733090.1"/>
    </source>
</evidence>
<feature type="transmembrane region" description="Helical" evidence="1">
    <location>
        <begin position="297"/>
        <end position="317"/>
    </location>
</feature>
<feature type="transmembrane region" description="Helical" evidence="1">
    <location>
        <begin position="372"/>
        <end position="392"/>
    </location>
</feature>
<feature type="transmembrane region" description="Helical" evidence="1">
    <location>
        <begin position="156"/>
        <end position="178"/>
    </location>
</feature>
<name>A0ABP6GXI0_9ACTN</name>
<organism evidence="2 3">
    <name type="scientific">Actinocorallia aurantiaca</name>
    <dbReference type="NCBI Taxonomy" id="46204"/>
    <lineage>
        <taxon>Bacteria</taxon>
        <taxon>Bacillati</taxon>
        <taxon>Actinomycetota</taxon>
        <taxon>Actinomycetes</taxon>
        <taxon>Streptosporangiales</taxon>
        <taxon>Thermomonosporaceae</taxon>
        <taxon>Actinocorallia</taxon>
    </lineage>
</organism>